<dbReference type="EMBL" id="QBKT01000001">
    <property type="protein sequence ID" value="PTX64136.1"/>
    <property type="molecule type" value="Genomic_DNA"/>
</dbReference>
<dbReference type="AlphaFoldDB" id="A0A2T6C771"/>
<evidence type="ECO:0000256" key="2">
    <source>
        <dbReference type="PROSITE-ProRule" id="PRU00335"/>
    </source>
</evidence>
<dbReference type="Gene3D" id="1.10.10.60">
    <property type="entry name" value="Homeodomain-like"/>
    <property type="match status" value="1"/>
</dbReference>
<accession>A0A2T6C771</accession>
<dbReference type="InterPro" id="IPR036271">
    <property type="entry name" value="Tet_transcr_reg_TetR-rel_C_sf"/>
</dbReference>
<name>A0A2T6C771_9FLAO</name>
<protein>
    <submittedName>
        <fullName evidence="4">TetR family transcriptional regulator</fullName>
    </submittedName>
</protein>
<proteinExistence type="predicted"/>
<evidence type="ECO:0000313" key="4">
    <source>
        <dbReference type="EMBL" id="PTX64136.1"/>
    </source>
</evidence>
<dbReference type="Gene3D" id="1.10.357.10">
    <property type="entry name" value="Tetracycline Repressor, domain 2"/>
    <property type="match status" value="1"/>
</dbReference>
<dbReference type="InterPro" id="IPR009057">
    <property type="entry name" value="Homeodomain-like_sf"/>
</dbReference>
<dbReference type="SUPFAM" id="SSF46689">
    <property type="entry name" value="Homeodomain-like"/>
    <property type="match status" value="1"/>
</dbReference>
<dbReference type="Pfam" id="PF00440">
    <property type="entry name" value="TetR_N"/>
    <property type="match status" value="1"/>
</dbReference>
<dbReference type="PANTHER" id="PTHR43479">
    <property type="entry name" value="ACREF/ENVCD OPERON REPRESSOR-RELATED"/>
    <property type="match status" value="1"/>
</dbReference>
<dbReference type="Proteomes" id="UP000244090">
    <property type="component" value="Unassembled WGS sequence"/>
</dbReference>
<reference evidence="4 5" key="1">
    <citation type="submission" date="2018-04" db="EMBL/GenBank/DDBJ databases">
        <title>Genomic Encyclopedia of Archaeal and Bacterial Type Strains, Phase II (KMG-II): from individual species to whole genera.</title>
        <authorList>
            <person name="Goeker M."/>
        </authorList>
    </citation>
    <scope>NUCLEOTIDE SEQUENCE [LARGE SCALE GENOMIC DNA]</scope>
    <source>
        <strain evidence="4 5">DSM 25731</strain>
    </source>
</reference>
<dbReference type="PANTHER" id="PTHR43479:SF11">
    <property type="entry name" value="ACREF_ENVCD OPERON REPRESSOR-RELATED"/>
    <property type="match status" value="1"/>
</dbReference>
<dbReference type="GO" id="GO:0003677">
    <property type="term" value="F:DNA binding"/>
    <property type="evidence" value="ECO:0007669"/>
    <property type="project" value="UniProtKB-UniRule"/>
</dbReference>
<keyword evidence="5" id="KW-1185">Reference proteome</keyword>
<dbReference type="PROSITE" id="PS50977">
    <property type="entry name" value="HTH_TETR_2"/>
    <property type="match status" value="1"/>
</dbReference>
<evidence type="ECO:0000313" key="5">
    <source>
        <dbReference type="Proteomes" id="UP000244090"/>
    </source>
</evidence>
<feature type="DNA-binding region" description="H-T-H motif" evidence="2">
    <location>
        <begin position="35"/>
        <end position="54"/>
    </location>
</feature>
<organism evidence="4 5">
    <name type="scientific">Kordia periserrulae</name>
    <dbReference type="NCBI Taxonomy" id="701523"/>
    <lineage>
        <taxon>Bacteria</taxon>
        <taxon>Pseudomonadati</taxon>
        <taxon>Bacteroidota</taxon>
        <taxon>Flavobacteriia</taxon>
        <taxon>Flavobacteriales</taxon>
        <taxon>Flavobacteriaceae</taxon>
        <taxon>Kordia</taxon>
    </lineage>
</organism>
<keyword evidence="1 2" id="KW-0238">DNA-binding</keyword>
<feature type="domain" description="HTH tetR-type" evidence="3">
    <location>
        <begin position="12"/>
        <end position="72"/>
    </location>
</feature>
<comment type="caution">
    <text evidence="4">The sequence shown here is derived from an EMBL/GenBank/DDBJ whole genome shotgun (WGS) entry which is preliminary data.</text>
</comment>
<evidence type="ECO:0000259" key="3">
    <source>
        <dbReference type="PROSITE" id="PS50977"/>
    </source>
</evidence>
<gene>
    <name evidence="4" type="ORF">C8N46_101747</name>
</gene>
<dbReference type="SUPFAM" id="SSF48498">
    <property type="entry name" value="Tetracyclin repressor-like, C-terminal domain"/>
    <property type="match status" value="1"/>
</dbReference>
<dbReference type="InterPro" id="IPR001647">
    <property type="entry name" value="HTH_TetR"/>
</dbReference>
<dbReference type="InterPro" id="IPR050624">
    <property type="entry name" value="HTH-type_Tx_Regulator"/>
</dbReference>
<sequence length="215" mass="24792">MVFKVSILFLLLLMKEKIKNTATELFLNLGFKSVTMDDIAHEMGISKKTIYTHFNNKTALVSEVTSSLFCAISEGIDVICSVEKNSIEELYEIKRFVLEHLKNEKTSPLYQLQKYYPKIYATLKKRQLELMQDCVVENLTRGVNSGMYRENINVDFVSRIYFVGVVGIKDNDLFPTNKFPMDVLMDEFLEYHLRGICTPKGLETLEKCITTNQLS</sequence>
<evidence type="ECO:0000256" key="1">
    <source>
        <dbReference type="ARBA" id="ARBA00023125"/>
    </source>
</evidence>
<dbReference type="PRINTS" id="PR00455">
    <property type="entry name" value="HTHTETR"/>
</dbReference>